<dbReference type="EMBL" id="JANFAV010000013">
    <property type="protein sequence ID" value="MCW6536407.1"/>
    <property type="molecule type" value="Genomic_DNA"/>
</dbReference>
<evidence type="ECO:0000256" key="11">
    <source>
        <dbReference type="RuleBase" id="RU003357"/>
    </source>
</evidence>
<organism evidence="15 16">
    <name type="scientific">Sphingomonas lycopersici</name>
    <dbReference type="NCBI Taxonomy" id="2951807"/>
    <lineage>
        <taxon>Bacteria</taxon>
        <taxon>Pseudomonadati</taxon>
        <taxon>Pseudomonadota</taxon>
        <taxon>Alphaproteobacteria</taxon>
        <taxon>Sphingomonadales</taxon>
        <taxon>Sphingomonadaceae</taxon>
        <taxon>Sphingomonas</taxon>
    </lineage>
</organism>
<keyword evidence="3 10" id="KW-0813">Transport</keyword>
<gene>
    <name evidence="15" type="ORF">NEE01_16635</name>
</gene>
<dbReference type="NCBIfam" id="TIGR01783">
    <property type="entry name" value="TonB-siderophor"/>
    <property type="match status" value="1"/>
</dbReference>
<dbReference type="PANTHER" id="PTHR32552:SF82">
    <property type="entry name" value="FCUA PROTEIN"/>
    <property type="match status" value="1"/>
</dbReference>
<comment type="similarity">
    <text evidence="2 10 11">Belongs to the TonB-dependent receptor family.</text>
</comment>
<evidence type="ECO:0000313" key="15">
    <source>
        <dbReference type="EMBL" id="MCW6536407.1"/>
    </source>
</evidence>
<evidence type="ECO:0000256" key="7">
    <source>
        <dbReference type="ARBA" id="ARBA00023136"/>
    </source>
</evidence>
<protein>
    <submittedName>
        <fullName evidence="15">TonB-dependent siderophore receptor</fullName>
    </submittedName>
</protein>
<evidence type="ECO:0000256" key="8">
    <source>
        <dbReference type="ARBA" id="ARBA00023170"/>
    </source>
</evidence>
<comment type="caution">
    <text evidence="15">The sequence shown here is derived from an EMBL/GenBank/DDBJ whole genome shotgun (WGS) entry which is preliminary data.</text>
</comment>
<evidence type="ECO:0000256" key="9">
    <source>
        <dbReference type="ARBA" id="ARBA00023237"/>
    </source>
</evidence>
<feature type="chain" id="PRO_5041420049" evidence="12">
    <location>
        <begin position="32"/>
        <end position="696"/>
    </location>
</feature>
<evidence type="ECO:0000256" key="4">
    <source>
        <dbReference type="ARBA" id="ARBA00022452"/>
    </source>
</evidence>
<dbReference type="GO" id="GO:0015344">
    <property type="term" value="F:siderophore uptake transmembrane transporter activity"/>
    <property type="evidence" value="ECO:0007669"/>
    <property type="project" value="TreeGrafter"/>
</dbReference>
<dbReference type="InterPro" id="IPR036942">
    <property type="entry name" value="Beta-barrel_TonB_sf"/>
</dbReference>
<dbReference type="GO" id="GO:0009279">
    <property type="term" value="C:cell outer membrane"/>
    <property type="evidence" value="ECO:0007669"/>
    <property type="project" value="UniProtKB-SubCell"/>
</dbReference>
<dbReference type="Pfam" id="PF07715">
    <property type="entry name" value="Plug"/>
    <property type="match status" value="1"/>
</dbReference>
<dbReference type="InterPro" id="IPR000531">
    <property type="entry name" value="Beta-barrel_TonB"/>
</dbReference>
<dbReference type="RefSeq" id="WP_179514657.1">
    <property type="nucleotide sequence ID" value="NZ_JANFAV010000013.1"/>
</dbReference>
<evidence type="ECO:0000256" key="3">
    <source>
        <dbReference type="ARBA" id="ARBA00022448"/>
    </source>
</evidence>
<keyword evidence="12" id="KW-0732">Signal</keyword>
<dbReference type="SUPFAM" id="SSF56935">
    <property type="entry name" value="Porins"/>
    <property type="match status" value="1"/>
</dbReference>
<sequence>MLLPVDSARLFRLSRAIIPAGLLLAAHPAQAEDAPASDKDVVVTADRANSFGVDFVQAGTFRDARLIDTPLTVAIMTKPLLDAQQARSVIDAVRNTPGVTQAQINTSIYSNLAVRGITLNNFTNVRWNGILPVANLIEQPIESKDRIEVLKGAAGLYYGFATPSGIVNLVTERPTSAPLTRVEFQGDSNGSIGANIDVSRRFGTTGIRINAGTSLLETGVRRTSGNRSFVTAAFDWKPADNLQILLDGEYIYKTITEPTEFSLTAVNGVITPPPLQSARKNLGAAWMQGRGWETNLLGRVNYDFAPNWRMSAAIGQSYLTRDRAYSSFGGYNLATGKGIVTVAQTSGNDYTNNVYRGDLSGTFRTGPIEHSLLVGVAYQTRNGNVPTAKRTSFAQNLYDPVVILYQAKPPRIIPNPTRTEDLGFYAFDRASLGDWLQVTVGWRKTRYTDVSLTSSYKITPDTFSYGAMVKPVRWAMLYANYIEGLEPGPIAQQIANNAGEVLPAAISKQKEAGVKIEPVRGLLLTGAYFHIKRPSAYLNSANYYVQDGEAIYEGGEFSAVGELTRNLSISASAMTLDARQQSGAANVVGKQIENVAKFSGSLFVEYRVPAVPGLRISGGVFHTGRRAVNALNQAFVPGYETFDLGASYGFDLLGKKAIVRAYGDNITGKRYWASTGSSLLAQGLPTTVRLAFSIEL</sequence>
<keyword evidence="4 10" id="KW-1134">Transmembrane beta strand</keyword>
<dbReference type="InterPro" id="IPR010105">
    <property type="entry name" value="TonB_sidphr_rcpt"/>
</dbReference>
<dbReference type="GO" id="GO:0038023">
    <property type="term" value="F:signaling receptor activity"/>
    <property type="evidence" value="ECO:0007669"/>
    <property type="project" value="InterPro"/>
</dbReference>
<keyword evidence="7 10" id="KW-0472">Membrane</keyword>
<evidence type="ECO:0000259" key="13">
    <source>
        <dbReference type="Pfam" id="PF00593"/>
    </source>
</evidence>
<evidence type="ECO:0000313" key="16">
    <source>
        <dbReference type="Proteomes" id="UP001165565"/>
    </source>
</evidence>
<evidence type="ECO:0000256" key="12">
    <source>
        <dbReference type="SAM" id="SignalP"/>
    </source>
</evidence>
<dbReference type="AlphaFoldDB" id="A0AA41Z9H3"/>
<dbReference type="InterPro" id="IPR012910">
    <property type="entry name" value="Plug_dom"/>
</dbReference>
<dbReference type="Gene3D" id="2.170.130.10">
    <property type="entry name" value="TonB-dependent receptor, plug domain"/>
    <property type="match status" value="1"/>
</dbReference>
<dbReference type="CDD" id="cd01347">
    <property type="entry name" value="ligand_gated_channel"/>
    <property type="match status" value="1"/>
</dbReference>
<feature type="signal peptide" evidence="12">
    <location>
        <begin position="1"/>
        <end position="31"/>
    </location>
</feature>
<reference evidence="15" key="1">
    <citation type="submission" date="2022-06" db="EMBL/GenBank/DDBJ databases">
        <title>Sphingomonas sp. nov. isolated from rhizosphere soil of tomato.</title>
        <authorList>
            <person name="Dong H."/>
            <person name="Gao R."/>
        </authorList>
    </citation>
    <scope>NUCLEOTIDE SEQUENCE</scope>
    <source>
        <strain evidence="15">MMSM24</strain>
    </source>
</reference>
<evidence type="ECO:0000256" key="2">
    <source>
        <dbReference type="ARBA" id="ARBA00009810"/>
    </source>
</evidence>
<dbReference type="Gene3D" id="2.40.170.20">
    <property type="entry name" value="TonB-dependent receptor, beta-barrel domain"/>
    <property type="match status" value="1"/>
</dbReference>
<dbReference type="InterPro" id="IPR037066">
    <property type="entry name" value="Plug_dom_sf"/>
</dbReference>
<dbReference type="GO" id="GO:0015891">
    <property type="term" value="P:siderophore transport"/>
    <property type="evidence" value="ECO:0007669"/>
    <property type="project" value="InterPro"/>
</dbReference>
<keyword evidence="6 11" id="KW-0798">TonB box</keyword>
<proteinExistence type="inferred from homology"/>
<keyword evidence="5 10" id="KW-0812">Transmembrane</keyword>
<evidence type="ECO:0000256" key="10">
    <source>
        <dbReference type="PROSITE-ProRule" id="PRU01360"/>
    </source>
</evidence>
<dbReference type="PROSITE" id="PS52016">
    <property type="entry name" value="TONB_DEPENDENT_REC_3"/>
    <property type="match status" value="1"/>
</dbReference>
<feature type="domain" description="TonB-dependent receptor-like beta-barrel" evidence="13">
    <location>
        <begin position="243"/>
        <end position="666"/>
    </location>
</feature>
<evidence type="ECO:0000256" key="5">
    <source>
        <dbReference type="ARBA" id="ARBA00022692"/>
    </source>
</evidence>
<dbReference type="InterPro" id="IPR039426">
    <property type="entry name" value="TonB-dep_rcpt-like"/>
</dbReference>
<keyword evidence="8 15" id="KW-0675">Receptor</keyword>
<evidence type="ECO:0000259" key="14">
    <source>
        <dbReference type="Pfam" id="PF07715"/>
    </source>
</evidence>
<dbReference type="Pfam" id="PF00593">
    <property type="entry name" value="TonB_dep_Rec_b-barrel"/>
    <property type="match status" value="1"/>
</dbReference>
<keyword evidence="9 10" id="KW-0998">Cell outer membrane</keyword>
<dbReference type="Proteomes" id="UP001165565">
    <property type="component" value="Unassembled WGS sequence"/>
</dbReference>
<feature type="domain" description="TonB-dependent receptor plug" evidence="14">
    <location>
        <begin position="66"/>
        <end position="165"/>
    </location>
</feature>
<evidence type="ECO:0000256" key="6">
    <source>
        <dbReference type="ARBA" id="ARBA00023077"/>
    </source>
</evidence>
<keyword evidence="16" id="KW-1185">Reference proteome</keyword>
<accession>A0AA41Z9H3</accession>
<dbReference type="PANTHER" id="PTHR32552">
    <property type="entry name" value="FERRICHROME IRON RECEPTOR-RELATED"/>
    <property type="match status" value="1"/>
</dbReference>
<comment type="subcellular location">
    <subcellularLocation>
        <location evidence="1 10">Cell outer membrane</location>
        <topology evidence="1 10">Multi-pass membrane protein</topology>
    </subcellularLocation>
</comment>
<evidence type="ECO:0000256" key="1">
    <source>
        <dbReference type="ARBA" id="ARBA00004571"/>
    </source>
</evidence>
<name>A0AA41Z9H3_9SPHN</name>